<dbReference type="STRING" id="83449.BON30_40810"/>
<dbReference type="RefSeq" id="WP_187345326.1">
    <property type="nucleotide sequence ID" value="NZ_MPIN01000016.1"/>
</dbReference>
<evidence type="ECO:0008006" key="3">
    <source>
        <dbReference type="Google" id="ProtNLM"/>
    </source>
</evidence>
<accession>A0A1L9AY55</accession>
<organism evidence="1 2">
    <name type="scientific">Cystobacter ferrugineus</name>
    <dbReference type="NCBI Taxonomy" id="83449"/>
    <lineage>
        <taxon>Bacteria</taxon>
        <taxon>Pseudomonadati</taxon>
        <taxon>Myxococcota</taxon>
        <taxon>Myxococcia</taxon>
        <taxon>Myxococcales</taxon>
        <taxon>Cystobacterineae</taxon>
        <taxon>Archangiaceae</taxon>
        <taxon>Cystobacter</taxon>
    </lineage>
</organism>
<gene>
    <name evidence="1" type="ORF">BON30_40810</name>
</gene>
<evidence type="ECO:0000313" key="2">
    <source>
        <dbReference type="Proteomes" id="UP000182229"/>
    </source>
</evidence>
<evidence type="ECO:0000313" key="1">
    <source>
        <dbReference type="EMBL" id="OJH34929.1"/>
    </source>
</evidence>
<dbReference type="InterPro" id="IPR051466">
    <property type="entry name" value="D-amino_acid_metab_enzyme"/>
</dbReference>
<dbReference type="EMBL" id="MPIN01000016">
    <property type="protein sequence ID" value="OJH34929.1"/>
    <property type="molecule type" value="Genomic_DNA"/>
</dbReference>
<dbReference type="GO" id="GO:0036088">
    <property type="term" value="P:D-serine catabolic process"/>
    <property type="evidence" value="ECO:0007669"/>
    <property type="project" value="TreeGrafter"/>
</dbReference>
<dbReference type="SUPFAM" id="SSF51419">
    <property type="entry name" value="PLP-binding barrel"/>
    <property type="match status" value="1"/>
</dbReference>
<dbReference type="PANTHER" id="PTHR28004:SF2">
    <property type="entry name" value="D-SERINE DEHYDRATASE"/>
    <property type="match status" value="1"/>
</dbReference>
<name>A0A1L9AY55_9BACT</name>
<protein>
    <recommendedName>
        <fullName evidence="3">Alanine racemase N-terminal domain-containing protein</fullName>
    </recommendedName>
</protein>
<reference evidence="2" key="1">
    <citation type="submission" date="2016-11" db="EMBL/GenBank/DDBJ databases">
        <authorList>
            <person name="Shukria A."/>
            <person name="Stevens D.C."/>
        </authorList>
    </citation>
    <scope>NUCLEOTIDE SEQUENCE [LARGE SCALE GENOMIC DNA]</scope>
    <source>
        <strain evidence="2">Cbfe23</strain>
    </source>
</reference>
<dbReference type="InterPro" id="IPR029066">
    <property type="entry name" value="PLP-binding_barrel"/>
</dbReference>
<dbReference type="PANTHER" id="PTHR28004">
    <property type="entry name" value="ZGC:162816-RELATED"/>
    <property type="match status" value="1"/>
</dbReference>
<reference evidence="1 2" key="2">
    <citation type="submission" date="2016-12" db="EMBL/GenBank/DDBJ databases">
        <title>Draft Genome Sequence of Cystobacter ferrugineus Strain Cbfe23.</title>
        <authorList>
            <person name="Akbar S."/>
            <person name="Dowd S.E."/>
            <person name="Stevens D.C."/>
        </authorList>
    </citation>
    <scope>NUCLEOTIDE SEQUENCE [LARGE SCALE GENOMIC DNA]</scope>
    <source>
        <strain evidence="1 2">Cbfe23</strain>
    </source>
</reference>
<keyword evidence="2" id="KW-1185">Reference proteome</keyword>
<proteinExistence type="predicted"/>
<sequence>MSFPSLDDIETPAALVDEERLERNLAKDSAYMREHGLRWRPHTKTHKVPELAARQLQAGAVGVTVATPREAEVMGAVAADVLLAYSPTCRTSCGPCAAVRW</sequence>
<dbReference type="AlphaFoldDB" id="A0A1L9AY55"/>
<comment type="caution">
    <text evidence="1">The sequence shown here is derived from an EMBL/GenBank/DDBJ whole genome shotgun (WGS) entry which is preliminary data.</text>
</comment>
<dbReference type="Gene3D" id="3.20.20.10">
    <property type="entry name" value="Alanine racemase"/>
    <property type="match status" value="1"/>
</dbReference>
<dbReference type="GO" id="GO:0008721">
    <property type="term" value="F:D-serine ammonia-lyase activity"/>
    <property type="evidence" value="ECO:0007669"/>
    <property type="project" value="TreeGrafter"/>
</dbReference>
<dbReference type="Proteomes" id="UP000182229">
    <property type="component" value="Unassembled WGS sequence"/>
</dbReference>